<dbReference type="EMBL" id="VIIS01000394">
    <property type="protein sequence ID" value="KAF0309495.1"/>
    <property type="molecule type" value="Genomic_DNA"/>
</dbReference>
<dbReference type="GO" id="GO:0008010">
    <property type="term" value="F:structural constituent of chitin-based larval cuticle"/>
    <property type="evidence" value="ECO:0007669"/>
    <property type="project" value="TreeGrafter"/>
</dbReference>
<evidence type="ECO:0000256" key="1">
    <source>
        <dbReference type="ARBA" id="ARBA00022460"/>
    </source>
</evidence>
<proteinExistence type="predicted"/>
<organism evidence="5 6">
    <name type="scientific">Amphibalanus amphitrite</name>
    <name type="common">Striped barnacle</name>
    <name type="synonym">Balanus amphitrite</name>
    <dbReference type="NCBI Taxonomy" id="1232801"/>
    <lineage>
        <taxon>Eukaryota</taxon>
        <taxon>Metazoa</taxon>
        <taxon>Ecdysozoa</taxon>
        <taxon>Arthropoda</taxon>
        <taxon>Crustacea</taxon>
        <taxon>Multicrustacea</taxon>
        <taxon>Cirripedia</taxon>
        <taxon>Thoracica</taxon>
        <taxon>Thoracicalcarea</taxon>
        <taxon>Balanomorpha</taxon>
        <taxon>Balanoidea</taxon>
        <taxon>Balanidae</taxon>
        <taxon>Amphibalaninae</taxon>
        <taxon>Amphibalanus</taxon>
    </lineage>
</organism>
<feature type="region of interest" description="Disordered" evidence="3">
    <location>
        <begin position="112"/>
        <end position="177"/>
    </location>
</feature>
<gene>
    <name evidence="5" type="ORF">FJT64_019387</name>
</gene>
<dbReference type="Proteomes" id="UP000440578">
    <property type="component" value="Unassembled WGS sequence"/>
</dbReference>
<accession>A0A6A4WRS6</accession>
<keyword evidence="6" id="KW-1185">Reference proteome</keyword>
<evidence type="ECO:0000256" key="3">
    <source>
        <dbReference type="SAM" id="MobiDB-lite"/>
    </source>
</evidence>
<dbReference type="OrthoDB" id="6344476at2759"/>
<reference evidence="5 6" key="1">
    <citation type="submission" date="2019-07" db="EMBL/GenBank/DDBJ databases">
        <title>Draft genome assembly of a fouling barnacle, Amphibalanus amphitrite (Darwin, 1854): The first reference genome for Thecostraca.</title>
        <authorList>
            <person name="Kim W."/>
        </authorList>
    </citation>
    <scope>NUCLEOTIDE SEQUENCE [LARGE SCALE GENOMIC DNA]</scope>
    <source>
        <strain evidence="5">SNU_AA5</strain>
        <tissue evidence="5">Soma without cirri and trophi</tissue>
    </source>
</reference>
<dbReference type="PANTHER" id="PTHR10380">
    <property type="entry name" value="CUTICLE PROTEIN"/>
    <property type="match status" value="1"/>
</dbReference>
<keyword evidence="4" id="KW-0732">Signal</keyword>
<dbReference type="PANTHER" id="PTHR10380:SF173">
    <property type="entry name" value="CUTICULAR PROTEIN 47EF, ISOFORM C-RELATED"/>
    <property type="match status" value="1"/>
</dbReference>
<dbReference type="GO" id="GO:0062129">
    <property type="term" value="C:chitin-based extracellular matrix"/>
    <property type="evidence" value="ECO:0007669"/>
    <property type="project" value="TreeGrafter"/>
</dbReference>
<name>A0A6A4WRS6_AMPAM</name>
<sequence length="189" mass="19876">MKLLVLACLVVAAAARPQGDGLQSSQSAATLADAGILRMESSQAEDGSFQYAFETADQIKQEVSGQLKQIGEEFGIIMQGSYSFVAKDENGNDVPVEVRWVADENGYRAEGDSIPQLGENGAGQRLPQLGENGAGQRLPQLGENGAGQRLPQLGENGAGQRLPQLGENGAGQRDPNLIAASDDNIVILQ</sequence>
<dbReference type="Pfam" id="PF00379">
    <property type="entry name" value="Chitin_bind_4"/>
    <property type="match status" value="1"/>
</dbReference>
<dbReference type="InterPro" id="IPR000618">
    <property type="entry name" value="Insect_cuticle"/>
</dbReference>
<feature type="signal peptide" evidence="4">
    <location>
        <begin position="1"/>
        <end position="15"/>
    </location>
</feature>
<evidence type="ECO:0000313" key="6">
    <source>
        <dbReference type="Proteomes" id="UP000440578"/>
    </source>
</evidence>
<dbReference type="InterPro" id="IPR050468">
    <property type="entry name" value="Cuticle_Struct_Prot"/>
</dbReference>
<dbReference type="PROSITE" id="PS51155">
    <property type="entry name" value="CHIT_BIND_RR_2"/>
    <property type="match status" value="1"/>
</dbReference>
<keyword evidence="1 2" id="KW-0193">Cuticle</keyword>
<evidence type="ECO:0000313" key="5">
    <source>
        <dbReference type="EMBL" id="KAF0309495.1"/>
    </source>
</evidence>
<dbReference type="AlphaFoldDB" id="A0A6A4WRS6"/>
<comment type="caution">
    <text evidence="5">The sequence shown here is derived from an EMBL/GenBank/DDBJ whole genome shotgun (WGS) entry which is preliminary data.</text>
</comment>
<evidence type="ECO:0000256" key="2">
    <source>
        <dbReference type="PROSITE-ProRule" id="PRU00497"/>
    </source>
</evidence>
<feature type="chain" id="PRO_5025600745" evidence="4">
    <location>
        <begin position="16"/>
        <end position="189"/>
    </location>
</feature>
<evidence type="ECO:0000256" key="4">
    <source>
        <dbReference type="SAM" id="SignalP"/>
    </source>
</evidence>
<protein>
    <submittedName>
        <fullName evidence="5">Larval cuticle protein 16/17</fullName>
    </submittedName>
</protein>